<proteinExistence type="predicted"/>
<evidence type="ECO:0000313" key="2">
    <source>
        <dbReference type="EMBL" id="MCK8488507.1"/>
    </source>
</evidence>
<organism evidence="2 3">
    <name type="scientific">Paenibacillus mellifer</name>
    <dbReference type="NCBI Taxonomy" id="2937794"/>
    <lineage>
        <taxon>Bacteria</taxon>
        <taxon>Bacillati</taxon>
        <taxon>Bacillota</taxon>
        <taxon>Bacilli</taxon>
        <taxon>Bacillales</taxon>
        <taxon>Paenibacillaceae</taxon>
        <taxon>Paenibacillus</taxon>
    </lineage>
</organism>
<evidence type="ECO:0000259" key="1">
    <source>
        <dbReference type="Pfam" id="PF05448"/>
    </source>
</evidence>
<gene>
    <name evidence="2" type="ORF">M0651_15135</name>
</gene>
<protein>
    <submittedName>
        <fullName evidence="2">Acetylxylan esterase</fullName>
    </submittedName>
</protein>
<keyword evidence="3" id="KW-1185">Reference proteome</keyword>
<dbReference type="PANTHER" id="PTHR47381">
    <property type="entry name" value="ALPHA/BETA-HYDROLASES SUPERFAMILY PROTEIN"/>
    <property type="match status" value="1"/>
</dbReference>
<dbReference type="Pfam" id="PF05448">
    <property type="entry name" value="AXE1"/>
    <property type="match status" value="1"/>
</dbReference>
<dbReference type="InterPro" id="IPR029058">
    <property type="entry name" value="AB_hydrolase_fold"/>
</dbReference>
<accession>A0A9X2BR31</accession>
<dbReference type="EMBL" id="JALPRK010000014">
    <property type="protein sequence ID" value="MCK8488507.1"/>
    <property type="molecule type" value="Genomic_DNA"/>
</dbReference>
<dbReference type="AlphaFoldDB" id="A0A9X2BR31"/>
<dbReference type="PANTHER" id="PTHR47381:SF3">
    <property type="entry name" value="ALPHA_BETA-HYDROLASES SUPERFAMILY PROTEIN"/>
    <property type="match status" value="1"/>
</dbReference>
<evidence type="ECO:0000313" key="3">
    <source>
        <dbReference type="Proteomes" id="UP001139534"/>
    </source>
</evidence>
<name>A0A9X2BR31_9BACL</name>
<dbReference type="SUPFAM" id="SSF53474">
    <property type="entry name" value="alpha/beta-Hydrolases"/>
    <property type="match status" value="1"/>
</dbReference>
<dbReference type="InterPro" id="IPR008391">
    <property type="entry name" value="AXE1_dom"/>
</dbReference>
<feature type="domain" description="Acetyl xylan esterase" evidence="1">
    <location>
        <begin position="52"/>
        <end position="191"/>
    </location>
</feature>
<dbReference type="Proteomes" id="UP001139534">
    <property type="component" value="Unassembled WGS sequence"/>
</dbReference>
<dbReference type="RefSeq" id="WP_248552584.1">
    <property type="nucleotide sequence ID" value="NZ_JALPRK010000014.1"/>
</dbReference>
<comment type="caution">
    <text evidence="2">The sequence shown here is derived from an EMBL/GenBank/DDBJ whole genome shotgun (WGS) entry which is preliminary data.</text>
</comment>
<reference evidence="2" key="1">
    <citation type="submission" date="2022-04" db="EMBL/GenBank/DDBJ databases">
        <authorList>
            <person name="Seo M.-J."/>
        </authorList>
    </citation>
    <scope>NUCLEOTIDE SEQUENCE</scope>
    <source>
        <strain evidence="2">MBLB2552</strain>
    </source>
</reference>
<sequence>MRDTERRSKLWEVLGELPPFERTISAQRLKQETFDGVVLETLLLDLNGLELVPAYFAKPVEGEGPFPLIVFNHSHGGNYGNGRKEMIRSSAYLQEPSFAKVLTGLGCAVCSIDMWAFNERSGRTEGELVKEMLWNGRSLWGMMIYDNHRLIDYLCTREDVDASRIGTIGMSMGGLMSWWLAALDERISVVVDLCGQVDAETLIARRGLEHHGFYYYVPGLLKHFTTLEIQMLIAPRPRLSLVGRNDRLCPFEGVQRLDQGLREAYAAAGQPNHWQTVITGGGHMETAEMRAVWPEFIAEHLVRPAGL</sequence>
<dbReference type="Gene3D" id="3.40.50.1820">
    <property type="entry name" value="alpha/beta hydrolase"/>
    <property type="match status" value="1"/>
</dbReference>